<organism evidence="2 3">
    <name type="scientific">Borrelia turcica IST7</name>
    <dbReference type="NCBI Taxonomy" id="1104446"/>
    <lineage>
        <taxon>Bacteria</taxon>
        <taxon>Pseudomonadati</taxon>
        <taxon>Spirochaetota</taxon>
        <taxon>Spirochaetia</taxon>
        <taxon>Spirochaetales</taxon>
        <taxon>Borreliaceae</taxon>
        <taxon>Borrelia</taxon>
    </lineage>
</organism>
<keyword evidence="3" id="KW-1185">Reference proteome</keyword>
<keyword evidence="2" id="KW-0614">Plasmid</keyword>
<keyword evidence="1" id="KW-0472">Membrane</keyword>
<gene>
    <name evidence="2" type="ORF">DB313_05885</name>
</gene>
<keyword evidence="1" id="KW-0812">Transmembrane</keyword>
<feature type="transmembrane region" description="Helical" evidence="1">
    <location>
        <begin position="6"/>
        <end position="26"/>
    </location>
</feature>
<dbReference type="PROSITE" id="PS51257">
    <property type="entry name" value="PROKAR_LIPOPROTEIN"/>
    <property type="match status" value="1"/>
</dbReference>
<evidence type="ECO:0008006" key="4">
    <source>
        <dbReference type="Google" id="ProtNLM"/>
    </source>
</evidence>
<dbReference type="EMBL" id="CP028889">
    <property type="protein sequence ID" value="AYE37028.1"/>
    <property type="molecule type" value="Genomic_DNA"/>
</dbReference>
<dbReference type="RefSeq" id="WP_120104949.1">
    <property type="nucleotide sequence ID" value="NZ_CP028889.1"/>
</dbReference>
<protein>
    <recommendedName>
        <fullName evidence="4">Lipoprotein</fullName>
    </recommendedName>
</protein>
<evidence type="ECO:0000313" key="2">
    <source>
        <dbReference type="EMBL" id="AYE37028.1"/>
    </source>
</evidence>
<dbReference type="KEGG" id="btur:DB313_05885"/>
<dbReference type="AlphaFoldDB" id="A0A386PPF6"/>
<geneLocation type="plasmid" evidence="2 3">
    <name>lp35</name>
</geneLocation>
<accession>A0A386PPF6</accession>
<sequence>MKRVASQYFIFLFFIFFMFSCSTLYLENIEGLSKDSKYIKFIFGKNKVSLRHYFTISGKLNLRYKEPLFLKVGNNIVASFLLERYRRIGDKYIQAFFSVGKDISLKTYLECIKARKFLIINSSGTIIKTVVFSKLPDSEDILHQNSKIV</sequence>
<dbReference type="Proteomes" id="UP000275571">
    <property type="component" value="Plasmid lp35"/>
</dbReference>
<evidence type="ECO:0000256" key="1">
    <source>
        <dbReference type="SAM" id="Phobius"/>
    </source>
</evidence>
<name>A0A386PPF6_9SPIR</name>
<evidence type="ECO:0000313" key="3">
    <source>
        <dbReference type="Proteomes" id="UP000275571"/>
    </source>
</evidence>
<dbReference type="OrthoDB" id="350632at2"/>
<keyword evidence="1" id="KW-1133">Transmembrane helix</keyword>
<proteinExistence type="predicted"/>
<reference evidence="2 3" key="1">
    <citation type="journal article" date="2018" name="Infect. Genet. Evol.">
        <title>Genome-wide analysis of Borrelia turcica and 'Candidatus Borrelia tachyglossi' shows relapsing fever-like genomes with unique genomic links to Lyme disease Borrelia.</title>
        <authorList>
            <person name="Gofton A.W."/>
            <person name="Margos G."/>
            <person name="Fingerle V."/>
            <person name="Hepner S."/>
            <person name="Loh S.M."/>
            <person name="Ryan U."/>
            <person name="Irwin P."/>
            <person name="Oskam C.L."/>
        </authorList>
    </citation>
    <scope>NUCLEOTIDE SEQUENCE [LARGE SCALE GENOMIC DNA]</scope>
    <source>
        <strain evidence="2 3">IST7</strain>
        <plasmid evidence="2">lp35</plasmid>
    </source>
</reference>